<dbReference type="EMBL" id="JAUQSX010000005">
    <property type="protein sequence ID" value="MDO7847154.1"/>
    <property type="molecule type" value="Genomic_DNA"/>
</dbReference>
<dbReference type="RefSeq" id="WP_305011830.1">
    <property type="nucleotide sequence ID" value="NZ_JAUQSX010000005.1"/>
</dbReference>
<organism evidence="1 2">
    <name type="scientific">Hymenobacter mellowenesis</name>
    <dbReference type="NCBI Taxonomy" id="3063995"/>
    <lineage>
        <taxon>Bacteria</taxon>
        <taxon>Pseudomonadati</taxon>
        <taxon>Bacteroidota</taxon>
        <taxon>Cytophagia</taxon>
        <taxon>Cytophagales</taxon>
        <taxon>Hymenobacteraceae</taxon>
        <taxon>Hymenobacter</taxon>
    </lineage>
</organism>
<sequence length="127" mass="14477">MATYSEHLPPDFRVSYRLYSAAEGGRKTPHFQHIRWDFSYEDENIGKPNQVFMIWPEFISSTGEVLPEGEPMSRQGLADMFIVNPAFRNFHCQQIKVGVKGYVHEGQPIGVCEVVAVLALHQNPKDN</sequence>
<evidence type="ECO:0000313" key="1">
    <source>
        <dbReference type="EMBL" id="MDO7847154.1"/>
    </source>
</evidence>
<gene>
    <name evidence="1" type="ORF">Q5H92_12350</name>
</gene>
<dbReference type="Proteomes" id="UP001167796">
    <property type="component" value="Unassembled WGS sequence"/>
</dbReference>
<accession>A0ABT9ABD8</accession>
<reference evidence="1" key="1">
    <citation type="submission" date="2023-07" db="EMBL/GenBank/DDBJ databases">
        <authorList>
            <person name="Kim M.K."/>
        </authorList>
    </citation>
    <scope>NUCLEOTIDE SEQUENCE</scope>
    <source>
        <strain evidence="1">M29</strain>
    </source>
</reference>
<comment type="caution">
    <text evidence="1">The sequence shown here is derived from an EMBL/GenBank/DDBJ whole genome shotgun (WGS) entry which is preliminary data.</text>
</comment>
<keyword evidence="2" id="KW-1185">Reference proteome</keyword>
<name>A0ABT9ABD8_9BACT</name>
<protein>
    <submittedName>
        <fullName evidence="1">Uncharacterized protein</fullName>
    </submittedName>
</protein>
<evidence type="ECO:0000313" key="2">
    <source>
        <dbReference type="Proteomes" id="UP001167796"/>
    </source>
</evidence>
<proteinExistence type="predicted"/>